<protein>
    <submittedName>
        <fullName evidence="2">RimJ/RimL family protein N-acetyltransferase</fullName>
    </submittedName>
</protein>
<comment type="caution">
    <text evidence="2">The sequence shown here is derived from an EMBL/GenBank/DDBJ whole genome shotgun (WGS) entry which is preliminary data.</text>
</comment>
<evidence type="ECO:0000313" key="2">
    <source>
        <dbReference type="EMBL" id="TWI13794.1"/>
    </source>
</evidence>
<dbReference type="InterPro" id="IPR051531">
    <property type="entry name" value="N-acetyltransferase"/>
</dbReference>
<dbReference type="Proteomes" id="UP000319848">
    <property type="component" value="Unassembled WGS sequence"/>
</dbReference>
<dbReference type="InterPro" id="IPR000182">
    <property type="entry name" value="GNAT_dom"/>
</dbReference>
<accession>V6RX84</accession>
<keyword evidence="2" id="KW-0808">Transferase</keyword>
<dbReference type="EMBL" id="VLKQ01000003">
    <property type="protein sequence ID" value="TWI13794.1"/>
    <property type="molecule type" value="Genomic_DNA"/>
</dbReference>
<name>V6RX84_9FLAO</name>
<dbReference type="InterPro" id="IPR016181">
    <property type="entry name" value="Acyl_CoA_acyltransferase"/>
</dbReference>
<sequence length="175" mass="20176">MNIKIETERLILRPIIPSDAEGMFILDSNPNVHTYLGNNPIKSIDEAKGYIENIQNQYIQNGTGRFAVVLKDTNEFIGWAGIKLLTEPENNHVNVYEIGYRLQEPHWGKGYGSEAAKAWLEYGFTEMKIQKMYASVNKENAASKRILEKLGMQITSEFLWNDIPCYWLEMENNKL</sequence>
<dbReference type="STRING" id="1341154.FCR2A7T_21670"/>
<proteinExistence type="predicted"/>
<organism evidence="2 3">
    <name type="scientific">Flavobacterium cauense R2A-7</name>
    <dbReference type="NCBI Taxonomy" id="1341154"/>
    <lineage>
        <taxon>Bacteria</taxon>
        <taxon>Pseudomonadati</taxon>
        <taxon>Bacteroidota</taxon>
        <taxon>Flavobacteriia</taxon>
        <taxon>Flavobacteriales</taxon>
        <taxon>Flavobacteriaceae</taxon>
        <taxon>Flavobacterium</taxon>
    </lineage>
</organism>
<keyword evidence="3" id="KW-1185">Reference proteome</keyword>
<dbReference type="PROSITE" id="PS51186">
    <property type="entry name" value="GNAT"/>
    <property type="match status" value="1"/>
</dbReference>
<evidence type="ECO:0000313" key="3">
    <source>
        <dbReference type="Proteomes" id="UP000319848"/>
    </source>
</evidence>
<dbReference type="AlphaFoldDB" id="V6RX84"/>
<dbReference type="PANTHER" id="PTHR43792">
    <property type="entry name" value="GNAT FAMILY, PUTATIVE (AFU_ORTHOLOGUE AFUA_3G00765)-RELATED-RELATED"/>
    <property type="match status" value="1"/>
</dbReference>
<dbReference type="RefSeq" id="WP_023571280.1">
    <property type="nucleotide sequence ID" value="NZ_AVBI01000019.1"/>
</dbReference>
<feature type="domain" description="N-acetyltransferase" evidence="1">
    <location>
        <begin position="10"/>
        <end position="173"/>
    </location>
</feature>
<dbReference type="SUPFAM" id="SSF55729">
    <property type="entry name" value="Acyl-CoA N-acyltransferases (Nat)"/>
    <property type="match status" value="1"/>
</dbReference>
<reference evidence="2 3" key="1">
    <citation type="journal article" date="2015" name="Stand. Genomic Sci.">
        <title>Genomic Encyclopedia of Bacterial and Archaeal Type Strains, Phase III: the genomes of soil and plant-associated and newly described type strains.</title>
        <authorList>
            <person name="Whitman W.B."/>
            <person name="Woyke T."/>
            <person name="Klenk H.P."/>
            <person name="Zhou Y."/>
            <person name="Lilburn T.G."/>
            <person name="Beck B.J."/>
            <person name="De Vos P."/>
            <person name="Vandamme P."/>
            <person name="Eisen J.A."/>
            <person name="Garrity G."/>
            <person name="Hugenholtz P."/>
            <person name="Kyrpides N.C."/>
        </authorList>
    </citation>
    <scope>NUCLEOTIDE SEQUENCE [LARGE SCALE GENOMIC DNA]</scope>
    <source>
        <strain evidence="2 3">CGMCC 1.7270</strain>
    </source>
</reference>
<dbReference type="Gene3D" id="3.40.630.30">
    <property type="match status" value="1"/>
</dbReference>
<gene>
    <name evidence="2" type="ORF">IP98_00943</name>
</gene>
<dbReference type="PANTHER" id="PTHR43792:SF16">
    <property type="entry name" value="N-ACETYLTRANSFERASE DOMAIN-CONTAINING PROTEIN"/>
    <property type="match status" value="1"/>
</dbReference>
<dbReference type="Pfam" id="PF13302">
    <property type="entry name" value="Acetyltransf_3"/>
    <property type="match status" value="1"/>
</dbReference>
<dbReference type="OrthoDB" id="9788916at2"/>
<evidence type="ECO:0000259" key="1">
    <source>
        <dbReference type="PROSITE" id="PS51186"/>
    </source>
</evidence>
<dbReference type="GO" id="GO:0016747">
    <property type="term" value="F:acyltransferase activity, transferring groups other than amino-acyl groups"/>
    <property type="evidence" value="ECO:0007669"/>
    <property type="project" value="InterPro"/>
</dbReference>